<evidence type="ECO:0000313" key="6">
    <source>
        <dbReference type="Proteomes" id="UP000277811"/>
    </source>
</evidence>
<evidence type="ECO:0000256" key="2">
    <source>
        <dbReference type="PROSITE-ProRule" id="PRU00703"/>
    </source>
</evidence>
<dbReference type="PANTHER" id="PTHR43080:SF2">
    <property type="entry name" value="CBS DOMAIN-CONTAINING PROTEIN"/>
    <property type="match status" value="1"/>
</dbReference>
<dbReference type="PROSITE" id="PS51671">
    <property type="entry name" value="ACT"/>
    <property type="match status" value="1"/>
</dbReference>
<dbReference type="EMBL" id="UPPP01000075">
    <property type="protein sequence ID" value="VBB07513.1"/>
    <property type="molecule type" value="Genomic_DNA"/>
</dbReference>
<feature type="domain" description="CBS" evidence="3">
    <location>
        <begin position="7"/>
        <end position="62"/>
    </location>
</feature>
<keyword evidence="6" id="KW-1185">Reference proteome</keyword>
<dbReference type="Pfam" id="PF00571">
    <property type="entry name" value="CBS"/>
    <property type="match status" value="2"/>
</dbReference>
<dbReference type="OrthoDB" id="9790355at2"/>
<dbReference type="Gene3D" id="3.10.580.10">
    <property type="entry name" value="CBS-domain"/>
    <property type="match status" value="1"/>
</dbReference>
<dbReference type="Pfam" id="PF01842">
    <property type="entry name" value="ACT"/>
    <property type="match status" value="1"/>
</dbReference>
<dbReference type="SUPFAM" id="SSF55021">
    <property type="entry name" value="ACT-like"/>
    <property type="match status" value="1"/>
</dbReference>
<dbReference type="InterPro" id="IPR046342">
    <property type="entry name" value="CBS_dom_sf"/>
</dbReference>
<evidence type="ECO:0000259" key="3">
    <source>
        <dbReference type="PROSITE" id="PS51371"/>
    </source>
</evidence>
<dbReference type="Gene3D" id="3.30.70.260">
    <property type="match status" value="1"/>
</dbReference>
<reference evidence="5 6" key="1">
    <citation type="submission" date="2018-06" db="EMBL/GenBank/DDBJ databases">
        <authorList>
            <person name="Strepis N."/>
        </authorList>
    </citation>
    <scope>NUCLEOTIDE SEQUENCE [LARGE SCALE GENOMIC DNA]</scope>
    <source>
        <strain evidence="5">LUCI</strain>
    </source>
</reference>
<dbReference type="AlphaFoldDB" id="A0A498RBK0"/>
<dbReference type="SUPFAM" id="SSF54631">
    <property type="entry name" value="CBS-domain pair"/>
    <property type="match status" value="1"/>
</dbReference>
<dbReference type="RefSeq" id="WP_122628441.1">
    <property type="nucleotide sequence ID" value="NZ_UPPP01000075.1"/>
</dbReference>
<accession>A0A498RBK0</accession>
<protein>
    <submittedName>
        <fullName evidence="5">Uncharacterized protein</fullName>
    </submittedName>
</protein>
<dbReference type="CDD" id="cd04584">
    <property type="entry name" value="CBS_pair_AcuB_like"/>
    <property type="match status" value="1"/>
</dbReference>
<name>A0A498RBK0_9FIRM</name>
<dbReference type="PANTHER" id="PTHR43080">
    <property type="entry name" value="CBS DOMAIN-CONTAINING PROTEIN CBSX3, MITOCHONDRIAL"/>
    <property type="match status" value="1"/>
</dbReference>
<proteinExistence type="predicted"/>
<dbReference type="InterPro" id="IPR000644">
    <property type="entry name" value="CBS_dom"/>
</dbReference>
<dbReference type="InterPro" id="IPR051257">
    <property type="entry name" value="Diverse_CBS-Domain"/>
</dbReference>
<feature type="domain" description="CBS" evidence="3">
    <location>
        <begin position="81"/>
        <end position="139"/>
    </location>
</feature>
<keyword evidence="1 2" id="KW-0129">CBS domain</keyword>
<organism evidence="5 6">
    <name type="scientific">Lucifera butyrica</name>
    <dbReference type="NCBI Taxonomy" id="1351585"/>
    <lineage>
        <taxon>Bacteria</taxon>
        <taxon>Bacillati</taxon>
        <taxon>Bacillota</taxon>
        <taxon>Negativicutes</taxon>
        <taxon>Veillonellales</taxon>
        <taxon>Veillonellaceae</taxon>
        <taxon>Lucifera</taxon>
    </lineage>
</organism>
<dbReference type="InterPro" id="IPR045865">
    <property type="entry name" value="ACT-like_dom_sf"/>
</dbReference>
<dbReference type="Proteomes" id="UP000277811">
    <property type="component" value="Unassembled WGS sequence"/>
</dbReference>
<dbReference type="PROSITE" id="PS51371">
    <property type="entry name" value="CBS"/>
    <property type="match status" value="2"/>
</dbReference>
<evidence type="ECO:0000259" key="4">
    <source>
        <dbReference type="PROSITE" id="PS51671"/>
    </source>
</evidence>
<sequence length="217" mass="23746">MFVDKRMTPNPVTITPTTTVADAMDLMRNNKIRRLPVIDHGNLVGIITDRDLREVSPSPATTLSIFELNYLLAKMQIKDIMKKHVITITADATIEEAALSMYNNRIGGLVVVDGNGKVAGVITETDLFKSFVDVMGLPEGKTRITIDVSDKIGVIHEVTGIFKDLGINIGSLVSYRLPNGTETKYELVIRADVSDVDILTQKLNAAGYPVLHIVQIG</sequence>
<feature type="domain" description="ACT" evidence="4">
    <location>
        <begin position="143"/>
        <end position="217"/>
    </location>
</feature>
<evidence type="ECO:0000256" key="1">
    <source>
        <dbReference type="ARBA" id="ARBA00023122"/>
    </source>
</evidence>
<dbReference type="SMART" id="SM00116">
    <property type="entry name" value="CBS"/>
    <property type="match status" value="2"/>
</dbReference>
<dbReference type="InterPro" id="IPR002912">
    <property type="entry name" value="ACT_dom"/>
</dbReference>
<gene>
    <name evidence="5" type="ORF">LUCI_2762</name>
</gene>
<evidence type="ECO:0000313" key="5">
    <source>
        <dbReference type="EMBL" id="VBB07513.1"/>
    </source>
</evidence>